<feature type="region of interest" description="Disordered" evidence="1">
    <location>
        <begin position="1"/>
        <end position="21"/>
    </location>
</feature>
<dbReference type="AlphaFoldDB" id="A0A3L6EWS9"/>
<dbReference type="EMBL" id="NCVQ01000005">
    <property type="protein sequence ID" value="PWZ25512.1"/>
    <property type="molecule type" value="Genomic_DNA"/>
</dbReference>
<proteinExistence type="predicted"/>
<sequence>MQRKEEHPLYLGNPAGGDRGENYLNLEERSLHRLLLEAA</sequence>
<name>A0A3L6EWS9_MAIZE</name>
<reference evidence="2 3" key="1">
    <citation type="journal article" date="2018" name="Nat. Genet.">
        <title>Extensive intraspecific gene order and gene structural variations between Mo17 and other maize genomes.</title>
        <authorList>
            <person name="Sun S."/>
            <person name="Zhou Y."/>
            <person name="Chen J."/>
            <person name="Shi J."/>
            <person name="Zhao H."/>
            <person name="Zhao H."/>
            <person name="Song W."/>
            <person name="Zhang M."/>
            <person name="Cui Y."/>
            <person name="Dong X."/>
            <person name="Liu H."/>
            <person name="Ma X."/>
            <person name="Jiao Y."/>
            <person name="Wang B."/>
            <person name="Wei X."/>
            <person name="Stein J.C."/>
            <person name="Glaubitz J.C."/>
            <person name="Lu F."/>
            <person name="Yu G."/>
            <person name="Liang C."/>
            <person name="Fengler K."/>
            <person name="Li B."/>
            <person name="Rafalski A."/>
            <person name="Schnable P.S."/>
            <person name="Ware D.H."/>
            <person name="Buckler E.S."/>
            <person name="Lai J."/>
        </authorList>
    </citation>
    <scope>NUCLEOTIDE SEQUENCE [LARGE SCALE GENOMIC DNA]</scope>
    <source>
        <strain evidence="3">cv. Missouri 17</strain>
        <tissue evidence="2">Seedling</tissue>
    </source>
</reference>
<organism evidence="2 3">
    <name type="scientific">Zea mays</name>
    <name type="common">Maize</name>
    <dbReference type="NCBI Taxonomy" id="4577"/>
    <lineage>
        <taxon>Eukaryota</taxon>
        <taxon>Viridiplantae</taxon>
        <taxon>Streptophyta</taxon>
        <taxon>Embryophyta</taxon>
        <taxon>Tracheophyta</taxon>
        <taxon>Spermatophyta</taxon>
        <taxon>Magnoliopsida</taxon>
        <taxon>Liliopsida</taxon>
        <taxon>Poales</taxon>
        <taxon>Poaceae</taxon>
        <taxon>PACMAD clade</taxon>
        <taxon>Panicoideae</taxon>
        <taxon>Andropogonodae</taxon>
        <taxon>Andropogoneae</taxon>
        <taxon>Tripsacinae</taxon>
        <taxon>Zea</taxon>
    </lineage>
</organism>
<gene>
    <name evidence="2" type="ORF">Zm00014a_011029</name>
</gene>
<evidence type="ECO:0000313" key="2">
    <source>
        <dbReference type="EMBL" id="PWZ25512.1"/>
    </source>
</evidence>
<comment type="caution">
    <text evidence="2">The sequence shown here is derived from an EMBL/GenBank/DDBJ whole genome shotgun (WGS) entry which is preliminary data.</text>
</comment>
<evidence type="ECO:0000313" key="3">
    <source>
        <dbReference type="Proteomes" id="UP000251960"/>
    </source>
</evidence>
<evidence type="ECO:0000256" key="1">
    <source>
        <dbReference type="SAM" id="MobiDB-lite"/>
    </source>
</evidence>
<accession>A0A3L6EWS9</accession>
<dbReference type="Proteomes" id="UP000251960">
    <property type="component" value="Chromosome 4"/>
</dbReference>
<protein>
    <submittedName>
        <fullName evidence="2">Uncharacterized protein</fullName>
    </submittedName>
</protein>